<dbReference type="Proteomes" id="UP001652641">
    <property type="component" value="Chromosome 1"/>
</dbReference>
<dbReference type="GO" id="GO:0038064">
    <property type="term" value="F:collagen receptor activity"/>
    <property type="evidence" value="ECO:0007669"/>
    <property type="project" value="TreeGrafter"/>
</dbReference>
<keyword evidence="7" id="KW-1185">Reference proteome</keyword>
<keyword evidence="2" id="KW-0677">Repeat</keyword>
<dbReference type="PANTHER" id="PTHR11738:SF186">
    <property type="entry name" value="OSTEOCLAST-ASSOCIATED IMMUNOGLOBULIN-LIKE RECEPTOR"/>
    <property type="match status" value="1"/>
</dbReference>
<keyword evidence="5" id="KW-0393">Immunoglobulin domain</keyword>
<evidence type="ECO:0000256" key="1">
    <source>
        <dbReference type="ARBA" id="ARBA00022729"/>
    </source>
</evidence>
<sequence length="322" mass="35121">MFKKHGVKKAQEWPCYSNLQLVLTILDWGPAPSLFYKQGTEVEKEAGTAPGDSLPTPPAQEAQGPRSSVYSVSPALYPKPWLEAQPAAIVTPGVNVTLRCQAPQLAWRFALFKSGEITPVLYRDVSMELAEFFLEEVTPAQGGSYHCCYRSLGWDLGIWSHPSDTLELLVTDQLPRPSLVALPGPVVAPDANVSLRCAGRLRGMSFALYRVGVAAPLQYRDSAEPWADFPLPGARAPGTYSCYYHTPSSPYVLSLRSEPLVIRADGSGSLDYTQSNLVRLGLAGLVLISLGTLVVFDWHSQSRTQAASGSEPQRTGYRCLHV</sequence>
<evidence type="ECO:0000256" key="5">
    <source>
        <dbReference type="ARBA" id="ARBA00023319"/>
    </source>
</evidence>
<dbReference type="RefSeq" id="XP_025841115.1">
    <property type="nucleotide sequence ID" value="XM_025985330.2"/>
</dbReference>
<dbReference type="FunFam" id="2.60.40.10:FF:000033">
    <property type="entry name" value="Killer cell immunoglobulin-like receptor"/>
    <property type="match status" value="1"/>
</dbReference>
<dbReference type="Gene3D" id="2.60.40.10">
    <property type="entry name" value="Immunoglobulins"/>
    <property type="match status" value="2"/>
</dbReference>
<dbReference type="InterPro" id="IPR050412">
    <property type="entry name" value="Ig-like_Receptors_ImmuneReg"/>
</dbReference>
<dbReference type="AlphaFoldDB" id="A0A3Q7SHA0"/>
<keyword evidence="4" id="KW-0325">Glycoprotein</keyword>
<dbReference type="SUPFAM" id="SSF48726">
    <property type="entry name" value="Immunoglobulin"/>
    <property type="match status" value="2"/>
</dbReference>
<evidence type="ECO:0000256" key="2">
    <source>
        <dbReference type="ARBA" id="ARBA00022737"/>
    </source>
</evidence>
<evidence type="ECO:0000256" key="6">
    <source>
        <dbReference type="SAM" id="MobiDB-lite"/>
    </source>
</evidence>
<reference evidence="7" key="2">
    <citation type="submission" date="2025-05" db="UniProtKB">
        <authorList>
            <consortium name="RefSeq"/>
        </authorList>
    </citation>
    <scope>NUCLEOTIDE SEQUENCE [LARGE SCALE GENOMIC DNA]</scope>
</reference>
<dbReference type="GO" id="GO:0002764">
    <property type="term" value="P:immune response-regulating signaling pathway"/>
    <property type="evidence" value="ECO:0007669"/>
    <property type="project" value="TreeGrafter"/>
</dbReference>
<name>A0A3Q7SHA0_VULVU</name>
<evidence type="ECO:0000256" key="3">
    <source>
        <dbReference type="ARBA" id="ARBA00023157"/>
    </source>
</evidence>
<dbReference type="GeneID" id="140593669"/>
<feature type="region of interest" description="Disordered" evidence="6">
    <location>
        <begin position="45"/>
        <end position="67"/>
    </location>
</feature>
<evidence type="ECO:0000256" key="4">
    <source>
        <dbReference type="ARBA" id="ARBA00023180"/>
    </source>
</evidence>
<keyword evidence="1" id="KW-0732">Signal</keyword>
<proteinExistence type="predicted"/>
<accession>A0A3Q7SHA0</accession>
<evidence type="ECO:0000313" key="8">
    <source>
        <dbReference type="RefSeq" id="XP_025841115.1"/>
    </source>
</evidence>
<dbReference type="InterPro" id="IPR013783">
    <property type="entry name" value="Ig-like_fold"/>
</dbReference>
<dbReference type="GO" id="GO:0005886">
    <property type="term" value="C:plasma membrane"/>
    <property type="evidence" value="ECO:0007669"/>
    <property type="project" value="TreeGrafter"/>
</dbReference>
<gene>
    <name evidence="8" type="primary">OSCAR</name>
</gene>
<organism evidence="7 8">
    <name type="scientific">Vulpes vulpes</name>
    <name type="common">Red fox</name>
    <dbReference type="NCBI Taxonomy" id="9627"/>
    <lineage>
        <taxon>Eukaryota</taxon>
        <taxon>Metazoa</taxon>
        <taxon>Chordata</taxon>
        <taxon>Craniata</taxon>
        <taxon>Vertebrata</taxon>
        <taxon>Euteleostomi</taxon>
        <taxon>Mammalia</taxon>
        <taxon>Eutheria</taxon>
        <taxon>Laurasiatheria</taxon>
        <taxon>Carnivora</taxon>
        <taxon>Caniformia</taxon>
        <taxon>Canidae</taxon>
        <taxon>Vulpes</taxon>
    </lineage>
</organism>
<reference evidence="8" key="3">
    <citation type="submission" date="2025-08" db="UniProtKB">
        <authorList>
            <consortium name="RefSeq"/>
        </authorList>
    </citation>
    <scope>IDENTIFICATION</scope>
    <source>
        <tissue evidence="8">Cell line</tissue>
    </source>
</reference>
<dbReference type="STRING" id="9627.ENSVVUP00000011281"/>
<reference key="1">
    <citation type="submission" date="2019-01" db="UniProtKB">
        <authorList>
            <consortium name="RefSeq"/>
        </authorList>
    </citation>
    <scope>IDENTIFICATION</scope>
</reference>
<protein>
    <submittedName>
        <fullName evidence="8">Osteoclast-associated immunoglobulin-like receptor isoform X1</fullName>
    </submittedName>
</protein>
<keyword evidence="3" id="KW-1015">Disulfide bond</keyword>
<dbReference type="PANTHER" id="PTHR11738">
    <property type="entry name" value="MHC CLASS I NK CELL RECEPTOR"/>
    <property type="match status" value="1"/>
</dbReference>
<evidence type="ECO:0000313" key="7">
    <source>
        <dbReference type="Proteomes" id="UP001652641"/>
    </source>
</evidence>
<dbReference type="InterPro" id="IPR036179">
    <property type="entry name" value="Ig-like_dom_sf"/>
</dbReference>
<dbReference type="FunFam" id="2.60.40.10:FF:000049">
    <property type="entry name" value="Leukocyte immunoglobulin-like receptor subfamily B member 1"/>
    <property type="match status" value="1"/>
</dbReference>
<dbReference type="Pfam" id="PF13895">
    <property type="entry name" value="Ig_2"/>
    <property type="match status" value="1"/>
</dbReference>